<proteinExistence type="predicted"/>
<feature type="domain" description="DotM C-terminal cytoplasmic" evidence="2">
    <location>
        <begin position="189"/>
        <end position="372"/>
    </location>
</feature>
<feature type="transmembrane region" description="Helical" evidence="1">
    <location>
        <begin position="95"/>
        <end position="113"/>
    </location>
</feature>
<dbReference type="EMBL" id="BSNV01000047">
    <property type="protein sequence ID" value="GLQ67025.1"/>
    <property type="molecule type" value="Genomic_DNA"/>
</dbReference>
<dbReference type="RefSeq" id="WP_099287128.1">
    <property type="nucleotide sequence ID" value="NZ_BEWP01000009.1"/>
</dbReference>
<evidence type="ECO:0000259" key="2">
    <source>
        <dbReference type="Pfam" id="PF23127"/>
    </source>
</evidence>
<keyword evidence="1" id="KW-0812">Transmembrane</keyword>
<dbReference type="Proteomes" id="UP001156629">
    <property type="component" value="Unassembled WGS sequence"/>
</dbReference>
<accession>A0ABQ5WVV2</accession>
<evidence type="ECO:0000256" key="1">
    <source>
        <dbReference type="SAM" id="Phobius"/>
    </source>
</evidence>
<keyword evidence="4" id="KW-1185">Reference proteome</keyword>
<evidence type="ECO:0000313" key="4">
    <source>
        <dbReference type="Proteomes" id="UP001156629"/>
    </source>
</evidence>
<dbReference type="InterPro" id="IPR056464">
    <property type="entry name" value="DotM_C"/>
</dbReference>
<sequence>MPINPAPNTRSHDPERIASLLIGACVGIALCLFLLWLKFHTQIVEAVLFVQGYELRLIGLCTPRYDAVLANLGEAIPERVSASTLWELCTLTGSVLRWPALALIIILAALCMTRAPLERHRRRFGLEGMQKALAEIHPLGAAWLGKGLKLIRPAPPEAPLAPLDPALNLEEWRARYVRGTSFAERRETTFQALQAQLGSPWRGPLEATVAEKCLFLCFSLYIQRRKVEAQSVLERLSVQLQGSLKNGAPSSFANLSKSFVSTIDKQLKKEGFRSTLKITEQHAFTRPALLSLLQEARLKAGVVNPGLFAAIQFLDRDLWLVLSAASYPRDGLPPYVMAIAACPEAAAALAHWKAECLAGRPLTTPQISSLLETFCRP</sequence>
<name>A0ABQ5WVV2_9PROT</name>
<organism evidence="3 4">
    <name type="scientific">Gluconobacter kondonii</name>
    <dbReference type="NCBI Taxonomy" id="941463"/>
    <lineage>
        <taxon>Bacteria</taxon>
        <taxon>Pseudomonadati</taxon>
        <taxon>Pseudomonadota</taxon>
        <taxon>Alphaproteobacteria</taxon>
        <taxon>Acetobacterales</taxon>
        <taxon>Acetobacteraceae</taxon>
        <taxon>Gluconobacter</taxon>
    </lineage>
</organism>
<dbReference type="GeneID" id="76195296"/>
<feature type="transmembrane region" description="Helical" evidence="1">
    <location>
        <begin position="20"/>
        <end position="39"/>
    </location>
</feature>
<dbReference type="Pfam" id="PF23127">
    <property type="entry name" value="DotM_C"/>
    <property type="match status" value="1"/>
</dbReference>
<evidence type="ECO:0000313" key="3">
    <source>
        <dbReference type="EMBL" id="GLQ67025.1"/>
    </source>
</evidence>
<protein>
    <recommendedName>
        <fullName evidence="2">DotM C-terminal cytoplasmic domain-containing protein</fullName>
    </recommendedName>
</protein>
<comment type="caution">
    <text evidence="3">The sequence shown here is derived from an EMBL/GenBank/DDBJ whole genome shotgun (WGS) entry which is preliminary data.</text>
</comment>
<reference evidence="4" key="1">
    <citation type="journal article" date="2019" name="Int. J. Syst. Evol. Microbiol.">
        <title>The Global Catalogue of Microorganisms (GCM) 10K type strain sequencing project: providing services to taxonomists for standard genome sequencing and annotation.</title>
        <authorList>
            <consortium name="The Broad Institute Genomics Platform"/>
            <consortium name="The Broad Institute Genome Sequencing Center for Infectious Disease"/>
            <person name="Wu L."/>
            <person name="Ma J."/>
        </authorList>
    </citation>
    <scope>NUCLEOTIDE SEQUENCE [LARGE SCALE GENOMIC DNA]</scope>
    <source>
        <strain evidence="4">NBRC 3266</strain>
    </source>
</reference>
<gene>
    <name evidence="3" type="ORF">GCM10007870_26100</name>
</gene>
<keyword evidence="1" id="KW-1133">Transmembrane helix</keyword>
<keyword evidence="1" id="KW-0472">Membrane</keyword>